<dbReference type="Gene3D" id="1.10.510.10">
    <property type="entry name" value="Transferase(Phosphotransferase) domain 1"/>
    <property type="match status" value="2"/>
</dbReference>
<dbReference type="SUPFAM" id="SSF56112">
    <property type="entry name" value="Protein kinase-like (PK-like)"/>
    <property type="match status" value="1"/>
</dbReference>
<dbReference type="AlphaFoldDB" id="A0A4Y1S0Y9"/>
<dbReference type="PANTHER" id="PTHR45637">
    <property type="entry name" value="FLIPPASE KINASE 1-RELATED"/>
    <property type="match status" value="1"/>
</dbReference>
<keyword evidence="5" id="KW-0547">Nucleotide-binding</keyword>
<keyword evidence="3" id="KW-0723">Serine/threonine-protein kinase</keyword>
<evidence type="ECO:0000256" key="9">
    <source>
        <dbReference type="ARBA" id="ARBA00048679"/>
    </source>
</evidence>
<proteinExistence type="inferred from homology"/>
<comment type="similarity">
    <text evidence="1">Belongs to the protein kinase superfamily. AGC Ser/Thr protein kinase family.</text>
</comment>
<evidence type="ECO:0000256" key="1">
    <source>
        <dbReference type="ARBA" id="ARBA00009903"/>
    </source>
</evidence>
<comment type="catalytic activity">
    <reaction evidence="9">
        <text>L-seryl-[protein] + ATP = O-phospho-L-seryl-[protein] + ADP + H(+)</text>
        <dbReference type="Rhea" id="RHEA:17989"/>
        <dbReference type="Rhea" id="RHEA-COMP:9863"/>
        <dbReference type="Rhea" id="RHEA-COMP:11604"/>
        <dbReference type="ChEBI" id="CHEBI:15378"/>
        <dbReference type="ChEBI" id="CHEBI:29999"/>
        <dbReference type="ChEBI" id="CHEBI:30616"/>
        <dbReference type="ChEBI" id="CHEBI:83421"/>
        <dbReference type="ChEBI" id="CHEBI:456216"/>
        <dbReference type="EC" id="2.7.11.1"/>
    </reaction>
</comment>
<feature type="domain" description="Protein kinase" evidence="11">
    <location>
        <begin position="88"/>
        <end position="394"/>
    </location>
</feature>
<keyword evidence="4" id="KW-0808">Transferase</keyword>
<evidence type="ECO:0000256" key="2">
    <source>
        <dbReference type="ARBA" id="ARBA00012513"/>
    </source>
</evidence>
<comment type="catalytic activity">
    <reaction evidence="8">
        <text>L-threonyl-[protein] + ATP = O-phospho-L-threonyl-[protein] + ADP + H(+)</text>
        <dbReference type="Rhea" id="RHEA:46608"/>
        <dbReference type="Rhea" id="RHEA-COMP:11060"/>
        <dbReference type="Rhea" id="RHEA-COMP:11605"/>
        <dbReference type="ChEBI" id="CHEBI:15378"/>
        <dbReference type="ChEBI" id="CHEBI:30013"/>
        <dbReference type="ChEBI" id="CHEBI:30616"/>
        <dbReference type="ChEBI" id="CHEBI:61977"/>
        <dbReference type="ChEBI" id="CHEBI:456216"/>
        <dbReference type="EC" id="2.7.11.1"/>
    </reaction>
</comment>
<reference evidence="12" key="1">
    <citation type="journal article" date="2019" name="Science">
        <title>Mutation of a bHLH transcription factor allowed almond domestication.</title>
        <authorList>
            <person name="Sanchez-Perez R."/>
            <person name="Pavan S."/>
            <person name="Mazzeo R."/>
            <person name="Moldovan C."/>
            <person name="Aiese Cigliano R."/>
            <person name="Del Cueto J."/>
            <person name="Ricciardi F."/>
            <person name="Lotti C."/>
            <person name="Ricciardi L."/>
            <person name="Dicenta F."/>
            <person name="Lopez-Marques R.L."/>
            <person name="Lindberg Moller B."/>
        </authorList>
    </citation>
    <scope>NUCLEOTIDE SEQUENCE</scope>
</reference>
<gene>
    <name evidence="12" type="ORF">Prudu_022646</name>
</gene>
<evidence type="ECO:0000256" key="5">
    <source>
        <dbReference type="ARBA" id="ARBA00022741"/>
    </source>
</evidence>
<dbReference type="GO" id="GO:0004674">
    <property type="term" value="F:protein serine/threonine kinase activity"/>
    <property type="evidence" value="ECO:0007669"/>
    <property type="project" value="UniProtKB-KW"/>
</dbReference>
<dbReference type="FunFam" id="1.10.510.10:FF:000294">
    <property type="entry name" value="Serine/threonine-protein kinase OXI1"/>
    <property type="match status" value="1"/>
</dbReference>
<dbReference type="InterPro" id="IPR008271">
    <property type="entry name" value="Ser/Thr_kinase_AS"/>
</dbReference>
<evidence type="ECO:0000256" key="7">
    <source>
        <dbReference type="ARBA" id="ARBA00022840"/>
    </source>
</evidence>
<organism evidence="12">
    <name type="scientific">Prunus dulcis</name>
    <name type="common">Almond</name>
    <name type="synonym">Amygdalus dulcis</name>
    <dbReference type="NCBI Taxonomy" id="3755"/>
    <lineage>
        <taxon>Eukaryota</taxon>
        <taxon>Viridiplantae</taxon>
        <taxon>Streptophyta</taxon>
        <taxon>Embryophyta</taxon>
        <taxon>Tracheophyta</taxon>
        <taxon>Spermatophyta</taxon>
        <taxon>Magnoliopsida</taxon>
        <taxon>eudicotyledons</taxon>
        <taxon>Gunneridae</taxon>
        <taxon>Pentapetalae</taxon>
        <taxon>rosids</taxon>
        <taxon>fabids</taxon>
        <taxon>Rosales</taxon>
        <taxon>Rosaceae</taxon>
        <taxon>Amygdaloideae</taxon>
        <taxon>Amygdaleae</taxon>
        <taxon>Prunus</taxon>
    </lineage>
</organism>
<feature type="region of interest" description="Disordered" evidence="10">
    <location>
        <begin position="35"/>
        <end position="57"/>
    </location>
</feature>
<evidence type="ECO:0000313" key="12">
    <source>
        <dbReference type="EMBL" id="BBH09982.1"/>
    </source>
</evidence>
<dbReference type="EC" id="2.7.11.1" evidence="2"/>
<evidence type="ECO:0000256" key="10">
    <source>
        <dbReference type="SAM" id="MobiDB-lite"/>
    </source>
</evidence>
<dbReference type="SMART" id="SM00220">
    <property type="entry name" value="S_TKc"/>
    <property type="match status" value="1"/>
</dbReference>
<evidence type="ECO:0000256" key="6">
    <source>
        <dbReference type="ARBA" id="ARBA00022777"/>
    </source>
</evidence>
<feature type="region of interest" description="Disordered" evidence="10">
    <location>
        <begin position="437"/>
        <end position="462"/>
    </location>
</feature>
<accession>A0A4Y1S0Y9</accession>
<dbReference type="EMBL" id="AP019304">
    <property type="protein sequence ID" value="BBH09982.1"/>
    <property type="molecule type" value="Genomic_DNA"/>
</dbReference>
<dbReference type="GO" id="GO:0005524">
    <property type="term" value="F:ATP binding"/>
    <property type="evidence" value="ECO:0007669"/>
    <property type="project" value="UniProtKB-KW"/>
</dbReference>
<dbReference type="InterPro" id="IPR000719">
    <property type="entry name" value="Prot_kinase_dom"/>
</dbReference>
<dbReference type="Gene3D" id="3.30.200.20">
    <property type="entry name" value="Phosphorylase Kinase, domain 1"/>
    <property type="match status" value="1"/>
</dbReference>
<dbReference type="PROSITE" id="PS50011">
    <property type="entry name" value="PROTEIN_KINASE_DOM"/>
    <property type="match status" value="1"/>
</dbReference>
<dbReference type="FunFam" id="1.10.510.10:FF:000312">
    <property type="entry name" value="Serine/threonine-protein kinase OXI1"/>
    <property type="match status" value="1"/>
</dbReference>
<name>A0A4Y1S0Y9_PRUDU</name>
<evidence type="ECO:0000259" key="11">
    <source>
        <dbReference type="PROSITE" id="PS50011"/>
    </source>
</evidence>
<evidence type="ECO:0000256" key="8">
    <source>
        <dbReference type="ARBA" id="ARBA00047899"/>
    </source>
</evidence>
<sequence>MVRKKRALETATTVRSFPRHHNPRHNDYVCASQRTSPPHGIKARTSHQQQPHATEKSKYITAKETEKPETMDDQNDGIVTPSLDFQRLRVISALGRGAKGVVFLVEDEEGAEFMALKVISKDLIERRSKEPKSDGSEYRRVCFEQQVLRRFNHPLLPKLHGVLDTEKLVGYAIDYCPGRDLNCLRKRQTERMFSDDVIRFYAAELVLVLEYLHGLGVVYRDLKPENIMIQENGHIMLVDFDLSTKLSPMKNAQSRGPEEAVLAIPTVLQQGDFAGRLCLAPERSLNSGKPGSDSSEKSNSFVGTEEYVAPEIVSGSGHDFGVDWWSLGVLLYEMLYGATPFRGSNRKETFYRILTKEPELTGETTALRDLISKLLEKDPKQRIGPGEIKGHDYFRGVEWDLILRVSRPPYIPEIATDGTDGIKKNIDMETVVQGIFGGEDGGANKGNENDVNKNNNEKQNVNKREWVEGLNHNPTKKMHFWFSNFFFFWGGN</sequence>
<dbReference type="InterPro" id="IPR011009">
    <property type="entry name" value="Kinase-like_dom_sf"/>
</dbReference>
<evidence type="ECO:0000256" key="3">
    <source>
        <dbReference type="ARBA" id="ARBA00022527"/>
    </source>
</evidence>
<protein>
    <recommendedName>
        <fullName evidence="2">non-specific serine/threonine protein kinase</fullName>
        <ecNumber evidence="2">2.7.11.1</ecNumber>
    </recommendedName>
</protein>
<keyword evidence="6 12" id="KW-0418">Kinase</keyword>
<dbReference type="PROSITE" id="PS00108">
    <property type="entry name" value="PROTEIN_KINASE_ST"/>
    <property type="match status" value="1"/>
</dbReference>
<keyword evidence="7" id="KW-0067">ATP-binding</keyword>
<dbReference type="Pfam" id="PF00069">
    <property type="entry name" value="Pkinase"/>
    <property type="match status" value="2"/>
</dbReference>
<evidence type="ECO:0000256" key="4">
    <source>
        <dbReference type="ARBA" id="ARBA00022679"/>
    </source>
</evidence>